<dbReference type="Proteomes" id="UP001162992">
    <property type="component" value="Chromosome 5"/>
</dbReference>
<protein>
    <submittedName>
        <fullName evidence="1">Uncharacterized protein</fullName>
    </submittedName>
</protein>
<dbReference type="EMBL" id="CM055096">
    <property type="protein sequence ID" value="KAJ7555467.1"/>
    <property type="molecule type" value="Genomic_DNA"/>
</dbReference>
<accession>A0ACC2DN98</accession>
<name>A0ACC2DN98_DIPCM</name>
<sequence length="165" mass="18380">MEACYHYCTPLIFSSSSMPTKCSHSPSENVSVCKHAGFSASTLSSASQEVTAVHANLSFISLGGALLDSRLKRVIAKGRFRSAIYEDIDTYVLIEPGQDEEFVSLEELKGRLHKWLKSWPTKELPLDLSRYDSLEEAVEYLVRSVCELDLGGGLGSVQWFEVRLE</sequence>
<proteinExistence type="predicted"/>
<evidence type="ECO:0000313" key="2">
    <source>
        <dbReference type="Proteomes" id="UP001162992"/>
    </source>
</evidence>
<keyword evidence="2" id="KW-1185">Reference proteome</keyword>
<evidence type="ECO:0000313" key="1">
    <source>
        <dbReference type="EMBL" id="KAJ7555467.1"/>
    </source>
</evidence>
<gene>
    <name evidence="1" type="ORF">O6H91_05G039500</name>
</gene>
<organism evidence="1 2">
    <name type="scientific">Diphasiastrum complanatum</name>
    <name type="common">Issler's clubmoss</name>
    <name type="synonym">Lycopodium complanatum</name>
    <dbReference type="NCBI Taxonomy" id="34168"/>
    <lineage>
        <taxon>Eukaryota</taxon>
        <taxon>Viridiplantae</taxon>
        <taxon>Streptophyta</taxon>
        <taxon>Embryophyta</taxon>
        <taxon>Tracheophyta</taxon>
        <taxon>Lycopodiopsida</taxon>
        <taxon>Lycopodiales</taxon>
        <taxon>Lycopodiaceae</taxon>
        <taxon>Lycopodioideae</taxon>
        <taxon>Diphasiastrum</taxon>
    </lineage>
</organism>
<reference evidence="2" key="1">
    <citation type="journal article" date="2024" name="Proc. Natl. Acad. Sci. U.S.A.">
        <title>Extraordinary preservation of gene collinearity over three hundred million years revealed in homosporous lycophytes.</title>
        <authorList>
            <person name="Li C."/>
            <person name="Wickell D."/>
            <person name="Kuo L.Y."/>
            <person name="Chen X."/>
            <person name="Nie B."/>
            <person name="Liao X."/>
            <person name="Peng D."/>
            <person name="Ji J."/>
            <person name="Jenkins J."/>
            <person name="Williams M."/>
            <person name="Shu S."/>
            <person name="Plott C."/>
            <person name="Barry K."/>
            <person name="Rajasekar S."/>
            <person name="Grimwood J."/>
            <person name="Han X."/>
            <person name="Sun S."/>
            <person name="Hou Z."/>
            <person name="He W."/>
            <person name="Dai G."/>
            <person name="Sun C."/>
            <person name="Schmutz J."/>
            <person name="Leebens-Mack J.H."/>
            <person name="Li F.W."/>
            <person name="Wang L."/>
        </authorList>
    </citation>
    <scope>NUCLEOTIDE SEQUENCE [LARGE SCALE GENOMIC DNA]</scope>
    <source>
        <strain evidence="2">cv. PW_Plant_1</strain>
    </source>
</reference>
<comment type="caution">
    <text evidence="1">The sequence shown here is derived from an EMBL/GenBank/DDBJ whole genome shotgun (WGS) entry which is preliminary data.</text>
</comment>